<evidence type="ECO:0000313" key="3">
    <source>
        <dbReference type="EMBL" id="KAG8494086.1"/>
    </source>
</evidence>
<evidence type="ECO:0000256" key="1">
    <source>
        <dbReference type="PROSITE-ProRule" id="PRU00339"/>
    </source>
</evidence>
<dbReference type="OrthoDB" id="29013at2759"/>
<dbReference type="Pfam" id="PF13432">
    <property type="entry name" value="TPR_16"/>
    <property type="match status" value="2"/>
</dbReference>
<dbReference type="InterPro" id="IPR043376">
    <property type="entry name" value="NPG1-like"/>
</dbReference>
<dbReference type="SMART" id="SM00028">
    <property type="entry name" value="TPR"/>
    <property type="match status" value="7"/>
</dbReference>
<gene>
    <name evidence="3" type="ORF">CXB51_011565</name>
</gene>
<dbReference type="PANTHER" id="PTHR44102">
    <property type="entry name" value="PROTEIN NPG1"/>
    <property type="match status" value="1"/>
</dbReference>
<dbReference type="Pfam" id="PF25015">
    <property type="entry name" value="RBD_AKAP-17A"/>
    <property type="match status" value="1"/>
</dbReference>
<dbReference type="Proteomes" id="UP000701853">
    <property type="component" value="Chromosome 5"/>
</dbReference>
<reference evidence="3 4" key="1">
    <citation type="journal article" date="2021" name="bioRxiv">
        <title>The Gossypium anomalum genome as a resource for cotton improvement and evolutionary analysis of hybrid incompatibility.</title>
        <authorList>
            <person name="Grover C.E."/>
            <person name="Yuan D."/>
            <person name="Arick M.A."/>
            <person name="Miller E.R."/>
            <person name="Hu G."/>
            <person name="Peterson D.G."/>
            <person name="Wendel J.F."/>
            <person name="Udall J.A."/>
        </authorList>
    </citation>
    <scope>NUCLEOTIDE SEQUENCE [LARGE SCALE GENOMIC DNA]</scope>
    <source>
        <strain evidence="3">JFW-Udall</strain>
        <tissue evidence="3">Leaf</tissue>
    </source>
</reference>
<feature type="compositionally biased region" description="Basic and acidic residues" evidence="2">
    <location>
        <begin position="1149"/>
        <end position="1160"/>
    </location>
</feature>
<organism evidence="3 4">
    <name type="scientific">Gossypium anomalum</name>
    <dbReference type="NCBI Taxonomy" id="47600"/>
    <lineage>
        <taxon>Eukaryota</taxon>
        <taxon>Viridiplantae</taxon>
        <taxon>Streptophyta</taxon>
        <taxon>Embryophyta</taxon>
        <taxon>Tracheophyta</taxon>
        <taxon>Spermatophyta</taxon>
        <taxon>Magnoliopsida</taxon>
        <taxon>eudicotyledons</taxon>
        <taxon>Gunneridae</taxon>
        <taxon>Pentapetalae</taxon>
        <taxon>rosids</taxon>
        <taxon>malvids</taxon>
        <taxon>Malvales</taxon>
        <taxon>Malvaceae</taxon>
        <taxon>Malvoideae</taxon>
        <taxon>Gossypium</taxon>
    </lineage>
</organism>
<feature type="repeat" description="TPR" evidence="1">
    <location>
        <begin position="603"/>
        <end position="636"/>
    </location>
</feature>
<dbReference type="InterPro" id="IPR019734">
    <property type="entry name" value="TPR_rpt"/>
</dbReference>
<keyword evidence="1" id="KW-0802">TPR repeat</keyword>
<protein>
    <submittedName>
        <fullName evidence="3">Uncharacterized protein</fullName>
    </submittedName>
</protein>
<accession>A0A8J5Z8Z1</accession>
<feature type="region of interest" description="Disordered" evidence="2">
    <location>
        <begin position="15"/>
        <end position="36"/>
    </location>
</feature>
<dbReference type="Gene3D" id="1.25.40.10">
    <property type="entry name" value="Tetratricopeptide repeat domain"/>
    <property type="match status" value="3"/>
</dbReference>
<feature type="region of interest" description="Disordered" evidence="2">
    <location>
        <begin position="1128"/>
        <end position="1165"/>
    </location>
</feature>
<dbReference type="AlphaFoldDB" id="A0A8J5Z8Z1"/>
<dbReference type="PROSITE" id="PS50005">
    <property type="entry name" value="TPR"/>
    <property type="match status" value="1"/>
</dbReference>
<evidence type="ECO:0000256" key="2">
    <source>
        <dbReference type="SAM" id="MobiDB-lite"/>
    </source>
</evidence>
<sequence>MLCACSGEQFKFEDAPQSPESLATRDFSASGLSSRTGDWESKLEDVQVDEVESTLKEALSLNYEEARALLGRLEYQRGNFDAALQVFQGIDIKGLTPRMTTAIVERTRLRKSRSKADIIPPTVMSMHSVNLLLEAIFLKAKSLEELGHIKEAAKECKLILDVVEAALPNGVHEGIAEDCKLQEMFHRALELLPNLWIKIGYLNEAITAYRRALVKPWNLDSQRLASVQKNLAAILLYGGVETSLPPPLRVWGLTTPNCIEEAILLLLALMQKVAFGEIKWDAEIMDHLTFALSVSGHFELLAAHVEQVSPGIYERADRWNFLALCYAAAGQNEVALNLLKKVSSQSEAKREPDILASLLGAYISSQDPKHAHDGITFARYVIDLEDEMNGHFKAQAHKFLGICYGNAARISISDSERALFQKESLTSLNYAAFNMKEDPEVMFNLSLENAVQRNLDLAFDNAMKYSSVVAENSGRGWKLLALILSADRRFKDAETILEFALDEASGSDQLELLRLKAVLQIAQERPKQAIETYSILLSQIQAQREAQSNNSGHAKSSQTENIAERNMEMAAWQDLATVYTKFGSWPDAEICLNKAKSIEFYSPKSWHTAGLLFEAQSLYKEALVSFSVSLSIEPDYVPSIVSTAAVLIKLGGQSLPVARSFLMNALRLDPTNHDAWMNLGLIAKMEGSLQLAADYFQAAYELKLSAPVEAFTHWNLIRHWSISITKFAVLAAQRLGKSSTQLPLQITNQQKCQIYILLLNSLAVCWRNFVGIFLDLTSYMFPVCVVTKPFSTAQRSKRRRFLIFLCPLKPNNKRLRNCKVRNLEGHRIRFKMRPLETLPPTETLEIENGLSLVPRVKLNLTIHPSLPSVSKPIDEWQLKRALIDFLKTSLSVSVTVPEEDLQIKRLKDLKKRKRDEPVAHGALSIRDIRFLRSKKKIEEVDNEEEDVKELEKKFLEWRSYVAEKMDGIELNLEGVKYNLSVEIPASDDFERMRKDWEESYAFRNRGYSRGGRQEPDTIVLRGVPSRWFAEPRVSSKPSMLVTHTIFSTFGKIRNLNVSEDEDLAKGMDEDELDIGIVSGLHCKIIVQFEKYRDFYNALKVLCGRSLQKQGSRLSADYEVTWDKDGFFRNSRSQNQDKSSKMQEPAAVRYRSEASRREPHVSEFTSNDTRRKRFKVRIQLNDDNELGFLINI</sequence>
<comment type="caution">
    <text evidence="3">The sequence shown here is derived from an EMBL/GenBank/DDBJ whole genome shotgun (WGS) entry which is preliminary data.</text>
</comment>
<dbReference type="EMBL" id="JAHUZN010000005">
    <property type="protein sequence ID" value="KAG8494086.1"/>
    <property type="molecule type" value="Genomic_DNA"/>
</dbReference>
<dbReference type="PANTHER" id="PTHR44102:SF4">
    <property type="entry name" value="PROTEIN NPGR1"/>
    <property type="match status" value="1"/>
</dbReference>
<proteinExistence type="predicted"/>
<name>A0A8J5Z8Z1_9ROSI</name>
<dbReference type="SUPFAM" id="SSF48452">
    <property type="entry name" value="TPR-like"/>
    <property type="match status" value="2"/>
</dbReference>
<keyword evidence="4" id="KW-1185">Reference proteome</keyword>
<dbReference type="InterPro" id="IPR011990">
    <property type="entry name" value="TPR-like_helical_dom_sf"/>
</dbReference>
<evidence type="ECO:0000313" key="4">
    <source>
        <dbReference type="Proteomes" id="UP000701853"/>
    </source>
</evidence>